<protein>
    <submittedName>
        <fullName evidence="2">Uncharacterized protein</fullName>
    </submittedName>
</protein>
<keyword evidence="3" id="KW-1185">Reference proteome</keyword>
<evidence type="ECO:0000313" key="2">
    <source>
        <dbReference type="EMBL" id="KWW13987.1"/>
    </source>
</evidence>
<feature type="region of interest" description="Disordered" evidence="1">
    <location>
        <begin position="1"/>
        <end position="72"/>
    </location>
</feature>
<sequence length="72" mass="8801">MEGLTVDNKDKEKYLEERNDKSKAFKENQEKQLERDQVVMPIEDLPIDEIKYERQEERNKKETKHRSTSEKF</sequence>
<name>A0A125QRA2_9BACI</name>
<evidence type="ECO:0000313" key="3">
    <source>
        <dbReference type="Proteomes" id="UP000064189"/>
    </source>
</evidence>
<dbReference type="Proteomes" id="UP000064189">
    <property type="component" value="Unassembled WGS sequence"/>
</dbReference>
<feature type="compositionally biased region" description="Basic and acidic residues" evidence="1">
    <location>
        <begin position="7"/>
        <end position="37"/>
    </location>
</feature>
<dbReference type="AlphaFoldDB" id="A0A125QRA2"/>
<feature type="compositionally biased region" description="Basic and acidic residues" evidence="1">
    <location>
        <begin position="48"/>
        <end position="72"/>
    </location>
</feature>
<dbReference type="EMBL" id="LNNH01000041">
    <property type="protein sequence ID" value="KWW13987.1"/>
    <property type="molecule type" value="Genomic_DNA"/>
</dbReference>
<evidence type="ECO:0000256" key="1">
    <source>
        <dbReference type="SAM" id="MobiDB-lite"/>
    </source>
</evidence>
<proteinExistence type="predicted"/>
<comment type="caution">
    <text evidence="2">The sequence shown here is derived from an EMBL/GenBank/DDBJ whole genome shotgun (WGS) entry which is preliminary data.</text>
</comment>
<gene>
    <name evidence="2" type="ORF">AS888_08460</name>
</gene>
<accession>A0A125QRA2</accession>
<reference evidence="2 3" key="1">
    <citation type="submission" date="2015-11" db="EMBL/GenBank/DDBJ databases">
        <title>Genome Sequence of Bacillus simplex strain VanAntwerpen2.</title>
        <authorList>
            <person name="Couger M.B."/>
        </authorList>
    </citation>
    <scope>NUCLEOTIDE SEQUENCE [LARGE SCALE GENOMIC DNA]</scope>
    <source>
        <strain evidence="2 3">VanAntwerpen02</strain>
    </source>
</reference>
<organism evidence="2 3">
    <name type="scientific">Peribacillus simplex</name>
    <dbReference type="NCBI Taxonomy" id="1478"/>
    <lineage>
        <taxon>Bacteria</taxon>
        <taxon>Bacillati</taxon>
        <taxon>Bacillota</taxon>
        <taxon>Bacilli</taxon>
        <taxon>Bacillales</taxon>
        <taxon>Bacillaceae</taxon>
        <taxon>Peribacillus</taxon>
    </lineage>
</organism>